<organism evidence="1 2">
    <name type="scientific">Succiniclasticum ruminis DSM 9236</name>
    <dbReference type="NCBI Taxonomy" id="1123323"/>
    <lineage>
        <taxon>Bacteria</taxon>
        <taxon>Bacillati</taxon>
        <taxon>Bacillota</taxon>
        <taxon>Negativicutes</taxon>
        <taxon>Acidaminococcales</taxon>
        <taxon>Acidaminococcaceae</taxon>
        <taxon>Succiniclasticum</taxon>
    </lineage>
</organism>
<sequence>MPIYKKDLTKEMVVKAMQCKTPEELMEMAKAGGFTITREEAESYMAELAASASGQQRKM</sequence>
<name>A0A1I2D2W5_9FIRM</name>
<protein>
    <submittedName>
        <fullName evidence="1">Uncharacterized protein</fullName>
    </submittedName>
</protein>
<reference evidence="1 2" key="1">
    <citation type="submission" date="2016-10" db="EMBL/GenBank/DDBJ databases">
        <authorList>
            <person name="de Groot N.N."/>
        </authorList>
    </citation>
    <scope>NUCLEOTIDE SEQUENCE [LARGE SCALE GENOMIC DNA]</scope>
    <source>
        <strain evidence="1 2">DSM 9236</strain>
    </source>
</reference>
<dbReference type="EMBL" id="FONL01000016">
    <property type="protein sequence ID" value="SFE74858.1"/>
    <property type="molecule type" value="Genomic_DNA"/>
</dbReference>
<proteinExistence type="predicted"/>
<dbReference type="STRING" id="1123323.SAMN05216245_11640"/>
<gene>
    <name evidence="1" type="ORF">SAMN05216245_11640</name>
</gene>
<keyword evidence="2" id="KW-1185">Reference proteome</keyword>
<dbReference type="AlphaFoldDB" id="A0A1I2D2W5"/>
<dbReference type="Proteomes" id="UP000198896">
    <property type="component" value="Unassembled WGS sequence"/>
</dbReference>
<accession>A0A1I2D2W5</accession>
<evidence type="ECO:0000313" key="1">
    <source>
        <dbReference type="EMBL" id="SFE74858.1"/>
    </source>
</evidence>
<dbReference type="RefSeq" id="WP_093914042.1">
    <property type="nucleotide sequence ID" value="NZ_FONL01000016.1"/>
</dbReference>
<evidence type="ECO:0000313" key="2">
    <source>
        <dbReference type="Proteomes" id="UP000198896"/>
    </source>
</evidence>